<name>E3SKX9_9CAUD</name>
<evidence type="ECO:0000313" key="2">
    <source>
        <dbReference type="Proteomes" id="UP000006527"/>
    </source>
</evidence>
<protein>
    <submittedName>
        <fullName evidence="1">Uncharacterized protein</fullName>
    </submittedName>
</protein>
<dbReference type="GeneID" id="10328630"/>
<dbReference type="RefSeq" id="YP_004324114.1">
    <property type="nucleotide sequence ID" value="NC_015287.1"/>
</dbReference>
<keyword evidence="2" id="KW-1185">Reference proteome</keyword>
<accession>E3SKX9</accession>
<proteinExistence type="predicted"/>
<organism evidence="1 2">
    <name type="scientific">Synechococcus phage S-SSM7</name>
    <dbReference type="NCBI Taxonomy" id="445686"/>
    <lineage>
        <taxon>Viruses</taxon>
        <taxon>Duplodnaviria</taxon>
        <taxon>Heunggongvirae</taxon>
        <taxon>Uroviricota</taxon>
        <taxon>Caudoviricetes</taxon>
        <taxon>Pantevenvirales</taxon>
        <taxon>Kyanoviridae</taxon>
        <taxon>Lipsvirus</taxon>
        <taxon>Lipsvirus ssm7</taxon>
    </lineage>
</organism>
<reference evidence="1 2" key="1">
    <citation type="journal article" date="2010" name="Environ. Microbiol.">
        <title>Genomic analysis of oceanic cyanobacterial myoviruses compared with T4-like myoviruses from diverse hosts and environments.</title>
        <authorList>
            <person name="Sullivan M.B."/>
            <person name="Huang K.H."/>
            <person name="Ignacio-Espinoza J.C."/>
            <person name="Berlin A.M."/>
            <person name="Kelly L."/>
            <person name="Weigele P.R."/>
            <person name="DeFrancesco A.S."/>
            <person name="Kern S.E."/>
            <person name="Thompson L.R."/>
            <person name="Young S."/>
            <person name="Yandava C."/>
            <person name="Fu R."/>
            <person name="Krastins B."/>
            <person name="Chase M."/>
            <person name="Sarracino D."/>
            <person name="Osburne M.S."/>
            <person name="Henn M.R."/>
            <person name="Chisholm S.W."/>
        </authorList>
    </citation>
    <scope>NUCLEOTIDE SEQUENCE [LARGE SCALE GENOMIC DNA]</scope>
    <source>
        <strain evidence="1">8109-3</strain>
    </source>
</reference>
<dbReference type="EMBL" id="GU071098">
    <property type="protein sequence ID" value="ADO98127.1"/>
    <property type="molecule type" value="Genomic_DNA"/>
</dbReference>
<gene>
    <name evidence="1" type="ORF">SSSM7_061</name>
</gene>
<dbReference type="Proteomes" id="UP000006527">
    <property type="component" value="Segment"/>
</dbReference>
<dbReference type="OrthoDB" id="41030at10239"/>
<evidence type="ECO:0000313" key="1">
    <source>
        <dbReference type="EMBL" id="ADO98127.1"/>
    </source>
</evidence>
<dbReference type="KEGG" id="vg:10328630"/>
<sequence length="63" mass="7389">MTFDEIEKLKLDAFEVLEVLEDSVSHICDERKISGQKVWTMIHSFAKLKVEEFPEPFYLIGDN</sequence>